<dbReference type="HOGENOM" id="CLU_1497259_0_0_1"/>
<protein>
    <submittedName>
        <fullName evidence="2">Uncharacterized protein</fullName>
    </submittedName>
</protein>
<feature type="region of interest" description="Disordered" evidence="1">
    <location>
        <begin position="99"/>
        <end position="137"/>
    </location>
</feature>
<evidence type="ECO:0000313" key="3">
    <source>
        <dbReference type="Proteomes" id="UP000006757"/>
    </source>
</evidence>
<dbReference type="OrthoDB" id="537915at2759"/>
<comment type="caution">
    <text evidence="2">The sequence shown here is derived from an EMBL/GenBank/DDBJ whole genome shotgun (WGS) entry which is preliminary data.</text>
</comment>
<organism evidence="2 3">
    <name type="scientific">Trichosporon asahii var. asahii (strain CBS 8904)</name>
    <name type="common">Yeast</name>
    <dbReference type="NCBI Taxonomy" id="1220162"/>
    <lineage>
        <taxon>Eukaryota</taxon>
        <taxon>Fungi</taxon>
        <taxon>Dikarya</taxon>
        <taxon>Basidiomycota</taxon>
        <taxon>Agaricomycotina</taxon>
        <taxon>Tremellomycetes</taxon>
        <taxon>Trichosporonales</taxon>
        <taxon>Trichosporonaceae</taxon>
        <taxon>Trichosporon</taxon>
    </lineage>
</organism>
<name>K1VZ31_TRIAC</name>
<feature type="compositionally biased region" description="Polar residues" evidence="1">
    <location>
        <begin position="99"/>
        <end position="122"/>
    </location>
</feature>
<dbReference type="Gene3D" id="3.40.50.450">
    <property type="match status" value="1"/>
</dbReference>
<dbReference type="InParanoid" id="K1VZ31"/>
<dbReference type="GO" id="GO:0003872">
    <property type="term" value="F:6-phosphofructokinase activity"/>
    <property type="evidence" value="ECO:0007669"/>
    <property type="project" value="InterPro"/>
</dbReference>
<keyword evidence="3" id="KW-1185">Reference proteome</keyword>
<dbReference type="AlphaFoldDB" id="K1VZ31"/>
<evidence type="ECO:0000256" key="1">
    <source>
        <dbReference type="SAM" id="MobiDB-lite"/>
    </source>
</evidence>
<dbReference type="Proteomes" id="UP000006757">
    <property type="component" value="Unassembled WGS sequence"/>
</dbReference>
<sequence>MHEGYLVGIWRFRNVYVGFVIMSAGRGQGDWRKPGTGGMFVIGWGRVQVAQVVVRALGGLLAWVSGGIPSFPPRALSKIQRFTTASFLTPLTFPSPSNTDYNTTMSVSSGEDTAPANSSPSTPEMRLTVPNPARKTKRRIAVLTSGGDSAGMNAAGKSTNIPWALNIQRTVVAPGCLVCR</sequence>
<dbReference type="SUPFAM" id="SSF53784">
    <property type="entry name" value="Phosphofructokinase"/>
    <property type="match status" value="1"/>
</dbReference>
<dbReference type="EMBL" id="AMBO01000189">
    <property type="protein sequence ID" value="EKD04827.1"/>
    <property type="molecule type" value="Genomic_DNA"/>
</dbReference>
<gene>
    <name evidence="2" type="ORF">A1Q2_00881</name>
</gene>
<proteinExistence type="predicted"/>
<dbReference type="InterPro" id="IPR035966">
    <property type="entry name" value="PKF_sf"/>
</dbReference>
<reference evidence="2 3" key="1">
    <citation type="journal article" date="2012" name="Eukaryot. Cell">
        <title>Genome sequence of the Trichosporon asahii environmental strain CBS 8904.</title>
        <authorList>
            <person name="Yang R.Y."/>
            <person name="Li H.T."/>
            <person name="Zhu H."/>
            <person name="Zhou G.P."/>
            <person name="Wang M."/>
            <person name="Wang L."/>
        </authorList>
    </citation>
    <scope>NUCLEOTIDE SEQUENCE [LARGE SCALE GENOMIC DNA]</scope>
    <source>
        <strain evidence="2 3">CBS 8904</strain>
    </source>
</reference>
<evidence type="ECO:0000313" key="2">
    <source>
        <dbReference type="EMBL" id="EKD04827.1"/>
    </source>
</evidence>
<accession>K1VZ31</accession>